<gene>
    <name evidence="1" type="ORF">DEACI_2382</name>
    <name evidence="2" type="ORF">DEACI_3549</name>
</gene>
<reference evidence="1" key="2">
    <citation type="submission" date="2020-01" db="EMBL/GenBank/DDBJ databases">
        <authorList>
            <person name="Hornung B."/>
        </authorList>
    </citation>
    <scope>NUCLEOTIDE SEQUENCE</scope>
    <source>
        <strain evidence="1">PacBioINE</strain>
    </source>
</reference>
<evidence type="ECO:0000313" key="3">
    <source>
        <dbReference type="Proteomes" id="UP001071230"/>
    </source>
</evidence>
<proteinExistence type="predicted"/>
<dbReference type="EMBL" id="LR746496">
    <property type="protein sequence ID" value="CAA7601715.1"/>
    <property type="molecule type" value="Genomic_DNA"/>
</dbReference>
<organism evidence="1">
    <name type="scientific">Acididesulfobacillus acetoxydans</name>
    <dbReference type="NCBI Taxonomy" id="1561005"/>
    <lineage>
        <taxon>Bacteria</taxon>
        <taxon>Bacillati</taxon>
        <taxon>Bacillota</taxon>
        <taxon>Clostridia</taxon>
        <taxon>Eubacteriales</taxon>
        <taxon>Peptococcaceae</taxon>
        <taxon>Acididesulfobacillus</taxon>
    </lineage>
</organism>
<dbReference type="Proteomes" id="UP001071230">
    <property type="component" value="Unassembled WGS sequence"/>
</dbReference>
<dbReference type="RefSeq" id="WP_240985206.1">
    <property type="nucleotide sequence ID" value="NZ_CDGJ01000110.1"/>
</dbReference>
<evidence type="ECO:0008006" key="4">
    <source>
        <dbReference type="Google" id="ProtNLM"/>
    </source>
</evidence>
<dbReference type="EMBL" id="CDGJ01000110">
    <property type="protein sequence ID" value="CEJ09066.1"/>
    <property type="molecule type" value="Genomic_DNA"/>
</dbReference>
<dbReference type="KEGG" id="aacx:DEACI_2382"/>
<keyword evidence="3" id="KW-1185">Reference proteome</keyword>
<sequence>MLEPDHSIVCSACDICHQEKPAELMCTFVVEGEPAEKIEKTCWCVCEDCLPVLEKVNAYYEDAVR</sequence>
<evidence type="ECO:0000313" key="1">
    <source>
        <dbReference type="EMBL" id="CAA7601715.1"/>
    </source>
</evidence>
<evidence type="ECO:0000313" key="2">
    <source>
        <dbReference type="EMBL" id="CEJ09066.1"/>
    </source>
</evidence>
<dbReference type="Proteomes" id="UP000836597">
    <property type="component" value="Chromosome"/>
</dbReference>
<protein>
    <recommendedName>
        <fullName evidence="4">Cysteine-rich CWC</fullName>
    </recommendedName>
</protein>
<accession>A0A8S0Y371</accession>
<reference evidence="2" key="1">
    <citation type="submission" date="2014-11" db="EMBL/GenBank/DDBJ databases">
        <authorList>
            <person name="Hornung B.V."/>
        </authorList>
    </citation>
    <scope>NUCLEOTIDE SEQUENCE</scope>
    <source>
        <strain evidence="2">INE</strain>
    </source>
</reference>
<name>A0A8S0Y371_9FIRM</name>
<dbReference type="AlphaFoldDB" id="A0A8S0Y371"/>